<dbReference type="PANTHER" id="PTHR10755">
    <property type="entry name" value="COPROPORPHYRINOGEN III OXIDASE, MITOCHONDRIAL"/>
    <property type="match status" value="1"/>
</dbReference>
<keyword evidence="5" id="KW-0560">Oxidoreductase</keyword>
<dbReference type="SUPFAM" id="SSF102886">
    <property type="entry name" value="Coproporphyrinogen III oxidase"/>
    <property type="match status" value="1"/>
</dbReference>
<accession>W2UYY8</accession>
<dbReference type="InterPro" id="IPR036406">
    <property type="entry name" value="Coprogen_oxidase_aer_sf"/>
</dbReference>
<dbReference type="AlphaFoldDB" id="W2UYY8"/>
<dbReference type="PATRIC" id="fig|1401685.3.peg.534"/>
<evidence type="ECO:0000256" key="5">
    <source>
        <dbReference type="ARBA" id="ARBA00023002"/>
    </source>
</evidence>
<evidence type="ECO:0000256" key="6">
    <source>
        <dbReference type="ARBA" id="ARBA00023133"/>
    </source>
</evidence>
<evidence type="ECO:0000256" key="7">
    <source>
        <dbReference type="ARBA" id="ARBA00023244"/>
    </source>
</evidence>
<keyword evidence="7" id="KW-0627">Porphyrin biosynthesis</keyword>
<comment type="pathway">
    <text evidence="1">Porphyrin-containing compound metabolism; protoporphyrin-IX biosynthesis; protoporphyrinogen-IX from coproporphyrinogen-III (O2 route): step 1/1.</text>
</comment>
<proteinExistence type="inferred from homology"/>
<evidence type="ECO:0000313" key="8">
    <source>
        <dbReference type="EMBL" id="ETO91336.1"/>
    </source>
</evidence>
<keyword evidence="6" id="KW-0350">Heme biosynthesis</keyword>
<dbReference type="PRINTS" id="PR00073">
    <property type="entry name" value="COPRGNOXDASE"/>
</dbReference>
<keyword evidence="9" id="KW-1185">Reference proteome</keyword>
<evidence type="ECO:0000256" key="2">
    <source>
        <dbReference type="ARBA" id="ARBA00010644"/>
    </source>
</evidence>
<dbReference type="Gene3D" id="3.40.1500.10">
    <property type="entry name" value="Coproporphyrinogen III oxidase, aerobic"/>
    <property type="match status" value="1"/>
</dbReference>
<evidence type="ECO:0000256" key="3">
    <source>
        <dbReference type="ARBA" id="ARBA00011738"/>
    </source>
</evidence>
<comment type="subunit">
    <text evidence="3">Homodimer.</text>
</comment>
<dbReference type="GO" id="GO:0005737">
    <property type="term" value="C:cytoplasm"/>
    <property type="evidence" value="ECO:0007669"/>
    <property type="project" value="TreeGrafter"/>
</dbReference>
<dbReference type="PANTHER" id="PTHR10755:SF0">
    <property type="entry name" value="OXYGEN-DEPENDENT COPROPORPHYRINOGEN-III OXIDASE, MITOCHONDRIAL"/>
    <property type="match status" value="1"/>
</dbReference>
<dbReference type="EMBL" id="AXCJ01000005">
    <property type="protein sequence ID" value="ETO91336.1"/>
    <property type="molecule type" value="Genomic_DNA"/>
</dbReference>
<reference evidence="8 9" key="1">
    <citation type="journal article" date="2013" name="PLoS ONE">
        <title>Bacterial endosymbiosis in a chordate host: long-term co-evolution and conservation of secondary metabolism.</title>
        <authorList>
            <person name="Kwan J.C."/>
            <person name="Schmidt E.W."/>
        </authorList>
    </citation>
    <scope>NUCLEOTIDE SEQUENCE [LARGE SCALE GENOMIC DNA]</scope>
    <source>
        <strain evidence="9">L6</strain>
    </source>
</reference>
<dbReference type="NCBIfam" id="NF003727">
    <property type="entry name" value="PRK05330.1"/>
    <property type="match status" value="1"/>
</dbReference>
<comment type="caution">
    <text evidence="8">The sequence shown here is derived from an EMBL/GenBank/DDBJ whole genome shotgun (WGS) entry which is preliminary data.</text>
</comment>
<dbReference type="InterPro" id="IPR001260">
    <property type="entry name" value="Coprogen_oxidase_aer"/>
</dbReference>
<organism evidence="8 9">
    <name type="scientific">Candidatus Xenolissoclinum pacificiensis L6</name>
    <dbReference type="NCBI Taxonomy" id="1401685"/>
    <lineage>
        <taxon>Bacteria</taxon>
        <taxon>Pseudomonadati</taxon>
        <taxon>Pseudomonadota</taxon>
        <taxon>Alphaproteobacteria</taxon>
        <taxon>Rickettsiales</taxon>
        <taxon>Anaplasmataceae</taxon>
        <taxon>Candidatus Xenolissoclinum</taxon>
    </lineage>
</organism>
<sequence length="287" mass="33947">MHNMYYKNKEIAQNWFIGLQQKIMAKCCEYEKSHAKFKKHSWTRKDNGGGGVFYTLEGETFEQVSVNVSTVHGRFEDKFLKEIPGAVESHGQFWAGGISLIAHMNSPFLPIIHLNTRLITTSKSWFGGGIDVTPIYYNHEDCNFFHGHLRDICDRYSLHAYDNFSRWADKYFFLPHRNELRGIGGIFFDDLNTQNWDHDFQFVQDVGTAFLELQQYLMPKYENISWTNDQKEYQLYRRGRYIEFNLLYDRGTRFGLMTDGNIEAIFASFPPNAKWGFNKMHWLYRNE</sequence>
<name>W2UYY8_9RICK</name>
<dbReference type="GO" id="GO:0006782">
    <property type="term" value="P:protoporphyrinogen IX biosynthetic process"/>
    <property type="evidence" value="ECO:0007669"/>
    <property type="project" value="TreeGrafter"/>
</dbReference>
<gene>
    <name evidence="8" type="primary">hemF</name>
    <name evidence="8" type="ORF">P857_247</name>
</gene>
<evidence type="ECO:0000256" key="1">
    <source>
        <dbReference type="ARBA" id="ARBA00005168"/>
    </source>
</evidence>
<dbReference type="GO" id="GO:0004109">
    <property type="term" value="F:coproporphyrinogen oxidase activity"/>
    <property type="evidence" value="ECO:0007669"/>
    <property type="project" value="UniProtKB-EC"/>
</dbReference>
<dbReference type="PIRSF" id="PIRSF000166">
    <property type="entry name" value="Coproporphyri_ox"/>
    <property type="match status" value="1"/>
</dbReference>
<protein>
    <recommendedName>
        <fullName evidence="4">coproporphyrinogen oxidase</fullName>
        <ecNumber evidence="4">1.3.3.3</ecNumber>
    </recommendedName>
</protein>
<evidence type="ECO:0000313" key="9">
    <source>
        <dbReference type="Proteomes" id="UP000018951"/>
    </source>
</evidence>
<dbReference type="EC" id="1.3.3.3" evidence="4"/>
<dbReference type="Pfam" id="PF01218">
    <property type="entry name" value="Coprogen_oxidas"/>
    <property type="match status" value="1"/>
</dbReference>
<dbReference type="STRING" id="1401685.P857_247"/>
<comment type="similarity">
    <text evidence="2">Belongs to the aerobic coproporphyrinogen-III oxidase family.</text>
</comment>
<evidence type="ECO:0000256" key="4">
    <source>
        <dbReference type="ARBA" id="ARBA00012869"/>
    </source>
</evidence>
<dbReference type="Proteomes" id="UP000018951">
    <property type="component" value="Unassembled WGS sequence"/>
</dbReference>